<dbReference type="EMBL" id="LSMT01000038">
    <property type="protein sequence ID" value="PFX31246.1"/>
    <property type="molecule type" value="Genomic_DNA"/>
</dbReference>
<dbReference type="InterPro" id="IPR050403">
    <property type="entry name" value="Myosin_RLC"/>
</dbReference>
<dbReference type="InterPro" id="IPR001202">
    <property type="entry name" value="WW_dom"/>
</dbReference>
<keyword evidence="5" id="KW-1185">Reference proteome</keyword>
<reference evidence="5" key="1">
    <citation type="journal article" date="2017" name="bioRxiv">
        <title>Comparative analysis of the genomes of Stylophora pistillata and Acropora digitifera provides evidence for extensive differences between species of corals.</title>
        <authorList>
            <person name="Voolstra C.R."/>
            <person name="Li Y."/>
            <person name="Liew Y.J."/>
            <person name="Baumgarten S."/>
            <person name="Zoccola D."/>
            <person name="Flot J.-F."/>
            <person name="Tambutte S."/>
            <person name="Allemand D."/>
            <person name="Aranda M."/>
        </authorList>
    </citation>
    <scope>NUCLEOTIDE SEQUENCE [LARGE SCALE GENOMIC DNA]</scope>
</reference>
<comment type="caution">
    <text evidence="4">The sequence shown here is derived from an EMBL/GenBank/DDBJ whole genome shotgun (WGS) entry which is preliminary data.</text>
</comment>
<dbReference type="SUPFAM" id="SSF51045">
    <property type="entry name" value="WW domain"/>
    <property type="match status" value="1"/>
</dbReference>
<dbReference type="PROSITE" id="PS50020">
    <property type="entry name" value="WW_DOMAIN_2"/>
    <property type="match status" value="1"/>
</dbReference>
<keyword evidence="1" id="KW-0677">Repeat</keyword>
<proteinExistence type="predicted"/>
<dbReference type="GO" id="GO:0005509">
    <property type="term" value="F:calcium ion binding"/>
    <property type="evidence" value="ECO:0007669"/>
    <property type="project" value="InterPro"/>
</dbReference>
<protein>
    <submittedName>
        <fullName evidence="4">EF-hand calcium-binding domain-containing protein 11</fullName>
    </submittedName>
</protein>
<dbReference type="InterPro" id="IPR011992">
    <property type="entry name" value="EF-hand-dom_pair"/>
</dbReference>
<dbReference type="OrthoDB" id="2020426at2759"/>
<dbReference type="CDD" id="cd00201">
    <property type="entry name" value="WW"/>
    <property type="match status" value="1"/>
</dbReference>
<evidence type="ECO:0000259" key="2">
    <source>
        <dbReference type="PROSITE" id="PS50020"/>
    </source>
</evidence>
<dbReference type="InterPro" id="IPR036020">
    <property type="entry name" value="WW_dom_sf"/>
</dbReference>
<dbReference type="SUPFAM" id="SSF47473">
    <property type="entry name" value="EF-hand"/>
    <property type="match status" value="1"/>
</dbReference>
<evidence type="ECO:0000256" key="1">
    <source>
        <dbReference type="ARBA" id="ARBA00022737"/>
    </source>
</evidence>
<organism evidence="4 5">
    <name type="scientific">Stylophora pistillata</name>
    <name type="common">Smooth cauliflower coral</name>
    <dbReference type="NCBI Taxonomy" id="50429"/>
    <lineage>
        <taxon>Eukaryota</taxon>
        <taxon>Metazoa</taxon>
        <taxon>Cnidaria</taxon>
        <taxon>Anthozoa</taxon>
        <taxon>Hexacorallia</taxon>
        <taxon>Scleractinia</taxon>
        <taxon>Astrocoeniina</taxon>
        <taxon>Pocilloporidae</taxon>
        <taxon>Stylophora</taxon>
    </lineage>
</organism>
<evidence type="ECO:0000313" key="5">
    <source>
        <dbReference type="Proteomes" id="UP000225706"/>
    </source>
</evidence>
<dbReference type="STRING" id="50429.A0A2B4SPF2"/>
<feature type="domain" description="EF-hand" evidence="3">
    <location>
        <begin position="20"/>
        <end position="55"/>
    </location>
</feature>
<dbReference type="Gene3D" id="1.10.238.10">
    <property type="entry name" value="EF-hand"/>
    <property type="match status" value="1"/>
</dbReference>
<accession>A0A2B4SPF2</accession>
<dbReference type="Proteomes" id="UP000225706">
    <property type="component" value="Unassembled WGS sequence"/>
</dbReference>
<evidence type="ECO:0000313" key="4">
    <source>
        <dbReference type="EMBL" id="PFX31246.1"/>
    </source>
</evidence>
<name>A0A2B4SPF2_STYPI</name>
<dbReference type="InterPro" id="IPR002048">
    <property type="entry name" value="EF_hand_dom"/>
</dbReference>
<dbReference type="PANTHER" id="PTHR23049">
    <property type="entry name" value="MYOSIN REGULATORY LIGHT CHAIN 2"/>
    <property type="match status" value="1"/>
</dbReference>
<dbReference type="SMART" id="SM00456">
    <property type="entry name" value="WW"/>
    <property type="match status" value="1"/>
</dbReference>
<dbReference type="AlphaFoldDB" id="A0A2B4SPF2"/>
<dbReference type="Gene3D" id="2.20.70.10">
    <property type="match status" value="1"/>
</dbReference>
<gene>
    <name evidence="4" type="primary">Efcab11</name>
    <name evidence="4" type="ORF">AWC38_SpisGene3949</name>
</gene>
<dbReference type="PROSITE" id="PS50222">
    <property type="entry name" value="EF_HAND_2"/>
    <property type="match status" value="1"/>
</dbReference>
<evidence type="ECO:0000259" key="3">
    <source>
        <dbReference type="PROSITE" id="PS50222"/>
    </source>
</evidence>
<sequence length="288" mass="32880">MENYIPKLSPRNSLKHITEDRLSQILETFHNADEEGKGFLTSEDVKVAFVSLFGYKPSKNEVEQLMGKTQTAISTVSGLSHSDQLTSTKPKVFGGEQVSNHKGMSLEHFTEIAKKKILAEDDSDEIRQMFIAFDAMCRGFITLDVTKNIFQHVAPFLDSVAVEKLFCEADMDRDGRYVATIEKSVLPPINLPSIAELPFGWEELNDKVLGSYFIDHNTGSQQHEDPRVQWRKRRETMLCDYLAVVQSDLKAKQHMKDVKQKRLDVACEEVQEDYTCLKEDVYNVSKKH</sequence>
<feature type="domain" description="WW" evidence="2">
    <location>
        <begin position="195"/>
        <end position="228"/>
    </location>
</feature>